<evidence type="ECO:0000313" key="4">
    <source>
        <dbReference type="Proteomes" id="UP001223547"/>
    </source>
</evidence>
<sequence length="162" mass="17662">MNSFRRAQSGAHTVEFALVGSLFFILLFGAIEFGRLMFVWNTLGEVSRQSARVAVVCPVNHSAIRRVGMFDVAGSSGSSPVLPALNESNIRIDYLDASGTPVDPTTNYLDIVFVRSEVASVRHRLIIPFFFQEFDLPSFVTVLPRESLGVSPEGTGCFGTVS</sequence>
<gene>
    <name evidence="3" type="ORF">QQF73_10185</name>
</gene>
<evidence type="ECO:0000256" key="1">
    <source>
        <dbReference type="SAM" id="Phobius"/>
    </source>
</evidence>
<dbReference type="Pfam" id="PF07811">
    <property type="entry name" value="TadE"/>
    <property type="match status" value="1"/>
</dbReference>
<reference evidence="3 4" key="1">
    <citation type="submission" date="2023-05" db="EMBL/GenBank/DDBJ databases">
        <title>Marinobacter albus sp. nov., a marine bacterium isolated from sand in a coastal intertidal zone of huludao.</title>
        <authorList>
            <person name="Deng T."/>
        </authorList>
    </citation>
    <scope>NUCLEOTIDE SEQUENCE [LARGE SCALE GENOMIC DNA]</scope>
    <source>
        <strain evidence="3 4">M216</strain>
    </source>
</reference>
<proteinExistence type="predicted"/>
<keyword evidence="1" id="KW-1133">Transmembrane helix</keyword>
<dbReference type="RefSeq" id="WP_219865583.1">
    <property type="nucleotide sequence ID" value="NZ_JASSQD010000001.1"/>
</dbReference>
<evidence type="ECO:0000259" key="2">
    <source>
        <dbReference type="Pfam" id="PF07811"/>
    </source>
</evidence>
<keyword evidence="4" id="KW-1185">Reference proteome</keyword>
<dbReference type="EMBL" id="JASSQD010000001">
    <property type="protein sequence ID" value="MDK9557991.1"/>
    <property type="molecule type" value="Genomic_DNA"/>
</dbReference>
<organism evidence="3 4">
    <name type="scientific">Marinobacter albus</name>
    <dbReference type="NCBI Taxonomy" id="3030833"/>
    <lineage>
        <taxon>Bacteria</taxon>
        <taxon>Pseudomonadati</taxon>
        <taxon>Pseudomonadota</taxon>
        <taxon>Gammaproteobacteria</taxon>
        <taxon>Pseudomonadales</taxon>
        <taxon>Marinobacteraceae</taxon>
        <taxon>Marinobacter</taxon>
    </lineage>
</organism>
<name>A0ABT7HEK1_9GAMM</name>
<comment type="caution">
    <text evidence="3">The sequence shown here is derived from an EMBL/GenBank/DDBJ whole genome shotgun (WGS) entry which is preliminary data.</text>
</comment>
<keyword evidence="1" id="KW-0812">Transmembrane</keyword>
<evidence type="ECO:0000313" key="3">
    <source>
        <dbReference type="EMBL" id="MDK9557991.1"/>
    </source>
</evidence>
<feature type="domain" description="TadE-like" evidence="2">
    <location>
        <begin position="10"/>
        <end position="52"/>
    </location>
</feature>
<keyword evidence="1" id="KW-0472">Membrane</keyword>
<protein>
    <submittedName>
        <fullName evidence="3">Pilus assembly protein</fullName>
    </submittedName>
</protein>
<dbReference type="InterPro" id="IPR012495">
    <property type="entry name" value="TadE-like_dom"/>
</dbReference>
<dbReference type="Proteomes" id="UP001223547">
    <property type="component" value="Unassembled WGS sequence"/>
</dbReference>
<accession>A0ABT7HEK1</accession>
<feature type="transmembrane region" description="Helical" evidence="1">
    <location>
        <begin position="16"/>
        <end position="38"/>
    </location>
</feature>